<protein>
    <submittedName>
        <fullName evidence="1">Uncharacterized protein</fullName>
    </submittedName>
</protein>
<evidence type="ECO:0000313" key="1">
    <source>
        <dbReference type="EMBL" id="KOF86872.1"/>
    </source>
</evidence>
<reference evidence="1" key="1">
    <citation type="submission" date="2015-07" db="EMBL/GenBank/DDBJ databases">
        <title>MeaNS - Measles Nucleotide Surveillance Program.</title>
        <authorList>
            <person name="Tran T."/>
            <person name="Druce J."/>
        </authorList>
    </citation>
    <scope>NUCLEOTIDE SEQUENCE</scope>
    <source>
        <strain evidence="1">UCB-OBI-ISO-001</strain>
        <tissue evidence="1">Gonad</tissue>
    </source>
</reference>
<organism evidence="1">
    <name type="scientific">Octopus bimaculoides</name>
    <name type="common">California two-spotted octopus</name>
    <dbReference type="NCBI Taxonomy" id="37653"/>
    <lineage>
        <taxon>Eukaryota</taxon>
        <taxon>Metazoa</taxon>
        <taxon>Spiralia</taxon>
        <taxon>Lophotrochozoa</taxon>
        <taxon>Mollusca</taxon>
        <taxon>Cephalopoda</taxon>
        <taxon>Coleoidea</taxon>
        <taxon>Octopodiformes</taxon>
        <taxon>Octopoda</taxon>
        <taxon>Incirrata</taxon>
        <taxon>Octopodidae</taxon>
        <taxon>Octopus</taxon>
    </lineage>
</organism>
<dbReference type="AlphaFoldDB" id="A0A0L8HCH4"/>
<sequence>MEFNEEALMLTVSILDVSMASNYIPSLHKQYSREDLRLALIKQTIPYVALVEKFSRNSTACYRAVFWLGFCGLSVQILPESNLLFILLGTIK</sequence>
<gene>
    <name evidence="1" type="ORF">OCBIM_22017859mg</name>
</gene>
<proteinExistence type="predicted"/>
<name>A0A0L8HCH4_OCTBM</name>
<accession>A0A0L8HCH4</accession>
<dbReference type="EMBL" id="KQ418552">
    <property type="protein sequence ID" value="KOF86872.1"/>
    <property type="molecule type" value="Genomic_DNA"/>
</dbReference>